<evidence type="ECO:0000313" key="2">
    <source>
        <dbReference type="Proteomes" id="UP001629745"/>
    </source>
</evidence>
<dbReference type="Proteomes" id="UP001629745">
    <property type="component" value="Unassembled WGS sequence"/>
</dbReference>
<name>A0ABW9FIM5_9NOCA</name>
<dbReference type="EMBL" id="JBDLNV010000006">
    <property type="protein sequence ID" value="MFM1725435.1"/>
    <property type="molecule type" value="Genomic_DNA"/>
</dbReference>
<protein>
    <submittedName>
        <fullName evidence="1">Uncharacterized protein</fullName>
    </submittedName>
</protein>
<dbReference type="RefSeq" id="WP_420165914.1">
    <property type="nucleotide sequence ID" value="NZ_JBDLNV010000006.1"/>
</dbReference>
<organism evidence="1 2">
    <name type="scientific">Rhodococcus parequi</name>
    <dbReference type="NCBI Taxonomy" id="3137122"/>
    <lineage>
        <taxon>Bacteria</taxon>
        <taxon>Bacillati</taxon>
        <taxon>Actinomycetota</taxon>
        <taxon>Actinomycetes</taxon>
        <taxon>Mycobacteriales</taxon>
        <taxon>Nocardiaceae</taxon>
        <taxon>Rhodococcus</taxon>
    </lineage>
</organism>
<keyword evidence="2" id="KW-1185">Reference proteome</keyword>
<proteinExistence type="predicted"/>
<comment type="caution">
    <text evidence="1">The sequence shown here is derived from an EMBL/GenBank/DDBJ whole genome shotgun (WGS) entry which is preliminary data.</text>
</comment>
<gene>
    <name evidence="1" type="ORF">ABEU20_004050</name>
</gene>
<accession>A0ABW9FIM5</accession>
<evidence type="ECO:0000313" key="1">
    <source>
        <dbReference type="EMBL" id="MFM1725435.1"/>
    </source>
</evidence>
<reference evidence="1 2" key="1">
    <citation type="submission" date="2023-11" db="EMBL/GenBank/DDBJ databases">
        <authorList>
            <person name="Val-Calvo J."/>
            <person name="Scortti M."/>
            <person name="Vazquez-Boland J."/>
        </authorList>
    </citation>
    <scope>NUCLEOTIDE SEQUENCE [LARGE SCALE GENOMIC DNA]</scope>
    <source>
        <strain evidence="1 2">PAM 2766</strain>
    </source>
</reference>
<sequence>MTAPTRHPMTPHKPPQVVETLSRADAMASTECPAAAPLDRVGAV</sequence>